<dbReference type="RefSeq" id="WP_023587183.1">
    <property type="nucleotide sequence ID" value="NZ_ASHX02000001.1"/>
</dbReference>
<dbReference type="CDD" id="cd07812">
    <property type="entry name" value="SRPBCC"/>
    <property type="match status" value="1"/>
</dbReference>
<protein>
    <submittedName>
        <fullName evidence="1">Polyketide cyclase</fullName>
    </submittedName>
</protein>
<organism evidence="1 2">
    <name type="scientific">Streptomyces thermolilacinus SPC6</name>
    <dbReference type="NCBI Taxonomy" id="1306406"/>
    <lineage>
        <taxon>Bacteria</taxon>
        <taxon>Bacillati</taxon>
        <taxon>Actinomycetota</taxon>
        <taxon>Actinomycetes</taxon>
        <taxon>Kitasatosporales</taxon>
        <taxon>Streptomycetaceae</taxon>
        <taxon>Streptomyces</taxon>
    </lineage>
</organism>
<dbReference type="eggNOG" id="COG3832">
    <property type="taxonomic scope" value="Bacteria"/>
</dbReference>
<reference evidence="1 2" key="1">
    <citation type="journal article" date="2013" name="Genome Announc.">
        <title>Genome Sequence of Streptomyces violaceusniger Strain SPC6, a Halotolerant Streptomycete That Exhibits Rapid Growth and Development.</title>
        <authorList>
            <person name="Chen X."/>
            <person name="Zhang B."/>
            <person name="Zhang W."/>
            <person name="Wu X."/>
            <person name="Zhang M."/>
            <person name="Chen T."/>
            <person name="Liu G."/>
            <person name="Dyson P."/>
        </authorList>
    </citation>
    <scope>NUCLEOTIDE SEQUENCE [LARGE SCALE GENOMIC DNA]</scope>
    <source>
        <strain evidence="1 2">SPC6</strain>
    </source>
</reference>
<dbReference type="Gene3D" id="3.30.530.20">
    <property type="match status" value="1"/>
</dbReference>
<dbReference type="Pfam" id="PF10604">
    <property type="entry name" value="Polyketide_cyc2"/>
    <property type="match status" value="1"/>
</dbReference>
<dbReference type="AlphaFoldDB" id="A0A1D3DRN6"/>
<keyword evidence="2" id="KW-1185">Reference proteome</keyword>
<comment type="caution">
    <text evidence="1">The sequence shown here is derived from an EMBL/GenBank/DDBJ whole genome shotgun (WGS) entry which is preliminary data.</text>
</comment>
<accession>A0A1D3DRN6</accession>
<dbReference type="OrthoDB" id="3779334at2"/>
<dbReference type="STRING" id="1306406.J116_011305"/>
<sequence>MRYADGPTATAETPIAAPPARVWSVVTDIGLPARLSPELQRATWLDGATAPAPGARFEGHNSHPLLGTWRTHSHVRELVEHRSFVWAVTDPDGRFGDKDPDPRHPLATWRFDLSPAPGGTTLLRHTVRLGPARSGVSLAIDRAPDREEAIVAARLAELRANMAATLRGVKALAEERTG</sequence>
<evidence type="ECO:0000313" key="2">
    <source>
        <dbReference type="Proteomes" id="UP000095329"/>
    </source>
</evidence>
<name>A0A1D3DRN6_9ACTN</name>
<dbReference type="Proteomes" id="UP000095329">
    <property type="component" value="Unassembled WGS sequence"/>
</dbReference>
<proteinExistence type="predicted"/>
<gene>
    <name evidence="1" type="ORF">J116_011305</name>
</gene>
<dbReference type="InterPro" id="IPR019587">
    <property type="entry name" value="Polyketide_cyclase/dehydratase"/>
</dbReference>
<dbReference type="EMBL" id="ASHX02000001">
    <property type="protein sequence ID" value="OEJ94988.1"/>
    <property type="molecule type" value="Genomic_DNA"/>
</dbReference>
<dbReference type="InterPro" id="IPR023393">
    <property type="entry name" value="START-like_dom_sf"/>
</dbReference>
<dbReference type="SUPFAM" id="SSF55961">
    <property type="entry name" value="Bet v1-like"/>
    <property type="match status" value="1"/>
</dbReference>
<evidence type="ECO:0000313" key="1">
    <source>
        <dbReference type="EMBL" id="OEJ94988.1"/>
    </source>
</evidence>